<dbReference type="Proteomes" id="UP000464754">
    <property type="component" value="Chromosome"/>
</dbReference>
<dbReference type="RefSeq" id="WP_115715522.1">
    <property type="nucleotide sequence ID" value="NZ_AP019695.1"/>
</dbReference>
<protein>
    <submittedName>
        <fullName evidence="1">Uncharacterized protein</fullName>
    </submittedName>
</protein>
<name>A0A6N4TML9_9FIRM</name>
<proteinExistence type="predicted"/>
<evidence type="ECO:0000313" key="2">
    <source>
        <dbReference type="Proteomes" id="UP000464754"/>
    </source>
</evidence>
<evidence type="ECO:0000313" key="1">
    <source>
        <dbReference type="EMBL" id="BBK23999.1"/>
    </source>
</evidence>
<reference evidence="2" key="1">
    <citation type="submission" date="2019-05" db="EMBL/GenBank/DDBJ databases">
        <title>Complete genome sequencing of Absiella argi strain JCM 30884.</title>
        <authorList>
            <person name="Sakamoto M."/>
            <person name="Murakami T."/>
            <person name="Mori H."/>
        </authorList>
    </citation>
    <scope>NUCLEOTIDE SEQUENCE [LARGE SCALE GENOMIC DNA]</scope>
    <source>
        <strain evidence="2">JCM 30884</strain>
    </source>
</reference>
<dbReference type="EMBL" id="AP019695">
    <property type="protein sequence ID" value="BBK23999.1"/>
    <property type="molecule type" value="Genomic_DNA"/>
</dbReference>
<gene>
    <name evidence="1" type="ORF">Aargi30884_29020</name>
</gene>
<dbReference type="AlphaFoldDB" id="A0A6N4TML9"/>
<sequence length="92" mass="10616">MKAKGEKISTNAKLIKKNQQTFEDLASGKGIPIPKELYELVFETKDGTISFTVSEYEYHVVNEKDEAQLTYIPHKHYNELISFGDKIKEFTM</sequence>
<organism evidence="1 2">
    <name type="scientific">Amedibacterium intestinale</name>
    <dbReference type="NCBI Taxonomy" id="2583452"/>
    <lineage>
        <taxon>Bacteria</taxon>
        <taxon>Bacillati</taxon>
        <taxon>Bacillota</taxon>
        <taxon>Erysipelotrichia</taxon>
        <taxon>Erysipelotrichales</taxon>
        <taxon>Erysipelotrichaceae</taxon>
        <taxon>Amedibacterium</taxon>
    </lineage>
</organism>
<accession>A0A6N4TML9</accession>
<dbReference type="KEGG" id="aarg:Aargi30884_29020"/>
<keyword evidence="2" id="KW-1185">Reference proteome</keyword>